<gene>
    <name evidence="2" type="ORF">RQC66_41530</name>
</gene>
<proteinExistence type="predicted"/>
<protein>
    <submittedName>
        <fullName evidence="2">Nuclease-related domain-containing protein</fullName>
    </submittedName>
</protein>
<name>A0ABU3M6U5_9ACTN</name>
<evidence type="ECO:0000313" key="3">
    <source>
        <dbReference type="Proteomes" id="UP001257948"/>
    </source>
</evidence>
<dbReference type="EMBL" id="JAVTLL010000045">
    <property type="protein sequence ID" value="MDT7847224.1"/>
    <property type="molecule type" value="Genomic_DNA"/>
</dbReference>
<feature type="domain" description="NERD" evidence="1">
    <location>
        <begin position="63"/>
        <end position="133"/>
    </location>
</feature>
<dbReference type="InterPro" id="IPR011528">
    <property type="entry name" value="NERD"/>
</dbReference>
<accession>A0ABU3M6U5</accession>
<reference evidence="3" key="1">
    <citation type="submission" date="2023-07" db="EMBL/GenBank/DDBJ databases">
        <title>Draft genome sequence of the endophytic actinobacterium Streptomyces justiciae WPN32, a potential antibiotic producer.</title>
        <authorList>
            <person name="Yasawong M."/>
            <person name="Pana W."/>
            <person name="Ganta P."/>
            <person name="Santapan N."/>
            <person name="Songngamsuk T."/>
            <person name="Phatcharaharikarn M."/>
            <person name="Kerdtoob S."/>
            <person name="Nantapong N."/>
        </authorList>
    </citation>
    <scope>NUCLEOTIDE SEQUENCE [LARGE SCALE GENOMIC DNA]</scope>
    <source>
        <strain evidence="3">WPN32</strain>
    </source>
</reference>
<evidence type="ECO:0000259" key="1">
    <source>
        <dbReference type="Pfam" id="PF08378"/>
    </source>
</evidence>
<dbReference type="RefSeq" id="WP_314207417.1">
    <property type="nucleotide sequence ID" value="NZ_JAVTLL010000045.1"/>
</dbReference>
<dbReference type="Proteomes" id="UP001257948">
    <property type="component" value="Unassembled WGS sequence"/>
</dbReference>
<keyword evidence="3" id="KW-1185">Reference proteome</keyword>
<dbReference type="Pfam" id="PF08378">
    <property type="entry name" value="NERD"/>
    <property type="match status" value="1"/>
</dbReference>
<organism evidence="2 3">
    <name type="scientific">Streptomyces justiciae</name>
    <dbReference type="NCBI Taxonomy" id="2780140"/>
    <lineage>
        <taxon>Bacteria</taxon>
        <taxon>Bacillati</taxon>
        <taxon>Actinomycetota</taxon>
        <taxon>Actinomycetes</taxon>
        <taxon>Kitasatosporales</taxon>
        <taxon>Streptomycetaceae</taxon>
        <taxon>Streptomyces</taxon>
    </lineage>
</organism>
<evidence type="ECO:0000313" key="2">
    <source>
        <dbReference type="EMBL" id="MDT7847224.1"/>
    </source>
</evidence>
<comment type="caution">
    <text evidence="2">The sequence shown here is derived from an EMBL/GenBank/DDBJ whole genome shotgun (WGS) entry which is preliminary data.</text>
</comment>
<sequence length="223" mass="24301">MSITVFFLAAAVWLYLRRVRSCRTGAGASAAARARQLRTLAVRLAELFGIRTQAGALADRFEAGAEGERRTARRLAPLRLRGWTLLHDRALPYGRANVDHLAISPRGVVLVLDTKRWSARWPVSVQAGRLLHGGRDVTHRLDGLQHEASTVAGVLGVPVIPVAVIDGPALRGEPLELDGVRIIPAEYAARRLRTLAAAHRGYGRRIADQADRLLPPYANGPAR</sequence>